<evidence type="ECO:0000256" key="1">
    <source>
        <dbReference type="SAM" id="SignalP"/>
    </source>
</evidence>
<evidence type="ECO:0000313" key="2">
    <source>
        <dbReference type="EMBL" id="KNE57573.1"/>
    </source>
</evidence>
<reference evidence="3" key="2">
    <citation type="submission" date="2009-11" db="EMBL/GenBank/DDBJ databases">
        <title>The Genome Sequence of Allomyces macrogynus strain ATCC 38327.</title>
        <authorList>
            <consortium name="The Broad Institute Genome Sequencing Platform"/>
            <person name="Russ C."/>
            <person name="Cuomo C."/>
            <person name="Shea T."/>
            <person name="Young S.K."/>
            <person name="Zeng Q."/>
            <person name="Koehrsen M."/>
            <person name="Haas B."/>
            <person name="Borodovsky M."/>
            <person name="Guigo R."/>
            <person name="Alvarado L."/>
            <person name="Berlin A."/>
            <person name="Borenstein D."/>
            <person name="Chen Z."/>
            <person name="Engels R."/>
            <person name="Freedman E."/>
            <person name="Gellesch M."/>
            <person name="Goldberg J."/>
            <person name="Griggs A."/>
            <person name="Gujja S."/>
            <person name="Heiman D."/>
            <person name="Hepburn T."/>
            <person name="Howarth C."/>
            <person name="Jen D."/>
            <person name="Larson L."/>
            <person name="Lewis B."/>
            <person name="Mehta T."/>
            <person name="Park D."/>
            <person name="Pearson M."/>
            <person name="Roberts A."/>
            <person name="Saif S."/>
            <person name="Shenoy N."/>
            <person name="Sisk P."/>
            <person name="Stolte C."/>
            <person name="Sykes S."/>
            <person name="Walk T."/>
            <person name="White J."/>
            <person name="Yandava C."/>
            <person name="Burger G."/>
            <person name="Gray M.W."/>
            <person name="Holland P.W.H."/>
            <person name="King N."/>
            <person name="Lang F.B.F."/>
            <person name="Roger A.J."/>
            <person name="Ruiz-Trillo I."/>
            <person name="Lander E."/>
            <person name="Nusbaum C."/>
        </authorList>
    </citation>
    <scope>NUCLEOTIDE SEQUENCE [LARGE SCALE GENOMIC DNA]</scope>
    <source>
        <strain evidence="3">ATCC 38327</strain>
    </source>
</reference>
<proteinExistence type="predicted"/>
<keyword evidence="1" id="KW-0732">Signal</keyword>
<evidence type="ECO:0000313" key="3">
    <source>
        <dbReference type="Proteomes" id="UP000054350"/>
    </source>
</evidence>
<dbReference type="Proteomes" id="UP000054350">
    <property type="component" value="Unassembled WGS sequence"/>
</dbReference>
<name>A0A0L0S4W9_ALLM3</name>
<dbReference type="AlphaFoldDB" id="A0A0L0S4W9"/>
<dbReference type="OrthoDB" id="10333215at2759"/>
<gene>
    <name evidence="2" type="ORF">AMAG_03268</name>
</gene>
<accession>A0A0L0S4W9</accession>
<feature type="signal peptide" evidence="1">
    <location>
        <begin position="1"/>
        <end position="18"/>
    </location>
</feature>
<keyword evidence="3" id="KW-1185">Reference proteome</keyword>
<reference evidence="2 3" key="1">
    <citation type="submission" date="2009-11" db="EMBL/GenBank/DDBJ databases">
        <title>Annotation of Allomyces macrogynus ATCC 38327.</title>
        <authorList>
            <consortium name="The Broad Institute Genome Sequencing Platform"/>
            <person name="Russ C."/>
            <person name="Cuomo C."/>
            <person name="Burger G."/>
            <person name="Gray M.W."/>
            <person name="Holland P.W.H."/>
            <person name="King N."/>
            <person name="Lang F.B.F."/>
            <person name="Roger A.J."/>
            <person name="Ruiz-Trillo I."/>
            <person name="Young S.K."/>
            <person name="Zeng Q."/>
            <person name="Gargeya S."/>
            <person name="Fitzgerald M."/>
            <person name="Haas B."/>
            <person name="Abouelleil A."/>
            <person name="Alvarado L."/>
            <person name="Arachchi H.M."/>
            <person name="Berlin A."/>
            <person name="Chapman S.B."/>
            <person name="Gearin G."/>
            <person name="Goldberg J."/>
            <person name="Griggs A."/>
            <person name="Gujja S."/>
            <person name="Hansen M."/>
            <person name="Heiman D."/>
            <person name="Howarth C."/>
            <person name="Larimer J."/>
            <person name="Lui A."/>
            <person name="MacDonald P.J.P."/>
            <person name="McCowen C."/>
            <person name="Montmayeur A."/>
            <person name="Murphy C."/>
            <person name="Neiman D."/>
            <person name="Pearson M."/>
            <person name="Priest M."/>
            <person name="Roberts A."/>
            <person name="Saif S."/>
            <person name="Shea T."/>
            <person name="Sisk P."/>
            <person name="Stolte C."/>
            <person name="Sykes S."/>
            <person name="Wortman J."/>
            <person name="Nusbaum C."/>
            <person name="Birren B."/>
        </authorList>
    </citation>
    <scope>NUCLEOTIDE SEQUENCE [LARGE SCALE GENOMIC DNA]</scope>
    <source>
        <strain evidence="2 3">ATCC 38327</strain>
    </source>
</reference>
<dbReference type="EMBL" id="GG745331">
    <property type="protein sequence ID" value="KNE57573.1"/>
    <property type="molecule type" value="Genomic_DNA"/>
</dbReference>
<dbReference type="VEuPathDB" id="FungiDB:AMAG_03268"/>
<protein>
    <submittedName>
        <fullName evidence="2">Uncharacterized protein</fullName>
    </submittedName>
</protein>
<organism evidence="2 3">
    <name type="scientific">Allomyces macrogynus (strain ATCC 38327)</name>
    <name type="common">Allomyces javanicus var. macrogynus</name>
    <dbReference type="NCBI Taxonomy" id="578462"/>
    <lineage>
        <taxon>Eukaryota</taxon>
        <taxon>Fungi</taxon>
        <taxon>Fungi incertae sedis</taxon>
        <taxon>Blastocladiomycota</taxon>
        <taxon>Blastocladiomycetes</taxon>
        <taxon>Blastocladiales</taxon>
        <taxon>Blastocladiaceae</taxon>
        <taxon>Allomyces</taxon>
    </lineage>
</organism>
<feature type="chain" id="PRO_5005547862" evidence="1">
    <location>
        <begin position="19"/>
        <end position="197"/>
    </location>
</feature>
<sequence length="197" mass="22157">MSLVTLFLAIAVPWAVRQYQAHRAQQNAKPLYMTTPPSRTERFLDALLKLLVVACLARATIWREFDLFGTTGLILDAPTWALRSALVKYFDAHGWVPTSDRLSLDFVVPKSDATIAQLATSGSHVDRAIFTYHALRQDPTRRGVYARVRRHTATRLQYCKDPSDYALFALPDLPRARTLNRTFRCSAAVHVRGSGGK</sequence>